<keyword evidence="3" id="KW-1185">Reference proteome</keyword>
<feature type="region of interest" description="Disordered" evidence="1">
    <location>
        <begin position="1"/>
        <end position="21"/>
    </location>
</feature>
<comment type="caution">
    <text evidence="2">The sequence shown here is derived from an EMBL/GenBank/DDBJ whole genome shotgun (WGS) entry which is preliminary data.</text>
</comment>
<gene>
    <name evidence="2" type="ORF">Q8A64_16825</name>
</gene>
<dbReference type="RefSeq" id="WP_338438083.1">
    <property type="nucleotide sequence ID" value="NZ_JAUYVH010000016.1"/>
</dbReference>
<evidence type="ECO:0000256" key="1">
    <source>
        <dbReference type="SAM" id="MobiDB-lite"/>
    </source>
</evidence>
<dbReference type="Proteomes" id="UP001225596">
    <property type="component" value="Unassembled WGS sequence"/>
</dbReference>
<feature type="region of interest" description="Disordered" evidence="1">
    <location>
        <begin position="49"/>
        <end position="78"/>
    </location>
</feature>
<sequence>MGFPNTISSDMTIPLPPETDATIPEKPCDQVFFYRDKLPSIQVIAFPPNRITSSPNESRSFPARPPTTFAGSAPEPETAYGQAGGLCRNASSLLNQYGIAYQALNKRLS</sequence>
<proteinExistence type="predicted"/>
<name>A0ABU1BSS7_9BURK</name>
<protein>
    <submittedName>
        <fullName evidence="2">Uncharacterized protein</fullName>
    </submittedName>
</protein>
<dbReference type="EMBL" id="JAUYVH010000016">
    <property type="protein sequence ID" value="MDQ9172078.1"/>
    <property type="molecule type" value="Genomic_DNA"/>
</dbReference>
<evidence type="ECO:0000313" key="3">
    <source>
        <dbReference type="Proteomes" id="UP001225596"/>
    </source>
</evidence>
<accession>A0ABU1BSS7</accession>
<organism evidence="2 3">
    <name type="scientific">Keguizhuia sedimenti</name>
    <dbReference type="NCBI Taxonomy" id="3064264"/>
    <lineage>
        <taxon>Bacteria</taxon>
        <taxon>Pseudomonadati</taxon>
        <taxon>Pseudomonadota</taxon>
        <taxon>Betaproteobacteria</taxon>
        <taxon>Burkholderiales</taxon>
        <taxon>Oxalobacteraceae</taxon>
        <taxon>Keguizhuia</taxon>
    </lineage>
</organism>
<feature type="compositionally biased region" description="Polar residues" evidence="1">
    <location>
        <begin position="50"/>
        <end position="59"/>
    </location>
</feature>
<feature type="compositionally biased region" description="Polar residues" evidence="1">
    <location>
        <begin position="1"/>
        <end position="11"/>
    </location>
</feature>
<reference evidence="2 3" key="1">
    <citation type="submission" date="2023-08" db="EMBL/GenBank/DDBJ databases">
        <title>Oxalobacteraceae gen .nov., isolated from river sludge outside the plant.</title>
        <authorList>
            <person name="Zhao S.Y."/>
        </authorList>
    </citation>
    <scope>NUCLEOTIDE SEQUENCE [LARGE SCALE GENOMIC DNA]</scope>
    <source>
        <strain evidence="2 3">R-40</strain>
    </source>
</reference>
<evidence type="ECO:0000313" key="2">
    <source>
        <dbReference type="EMBL" id="MDQ9172078.1"/>
    </source>
</evidence>